<evidence type="ECO:0000256" key="1">
    <source>
        <dbReference type="SAM" id="SignalP"/>
    </source>
</evidence>
<dbReference type="PROSITE" id="PS52015">
    <property type="entry name" value="TONB_CTD"/>
    <property type="match status" value="1"/>
</dbReference>
<keyword evidence="4" id="KW-1185">Reference proteome</keyword>
<dbReference type="Proteomes" id="UP001166251">
    <property type="component" value="Unassembled WGS sequence"/>
</dbReference>
<reference evidence="3" key="1">
    <citation type="submission" date="2021-07" db="EMBL/GenBank/DDBJ databases">
        <title>Neiella marina sp. nov., isolated from the intestinal content of sea cucumber Apostichopus japonicus.</title>
        <authorList>
            <person name="Bai X."/>
        </authorList>
    </citation>
    <scope>NUCLEOTIDE SEQUENCE</scope>
    <source>
        <strain evidence="3">126</strain>
    </source>
</reference>
<dbReference type="Pfam" id="PF03544">
    <property type="entry name" value="TonB_C"/>
    <property type="match status" value="1"/>
</dbReference>
<feature type="signal peptide" evidence="1">
    <location>
        <begin position="1"/>
        <end position="22"/>
    </location>
</feature>
<comment type="caution">
    <text evidence="3">The sequence shown here is derived from an EMBL/GenBank/DDBJ whole genome shotgun (WGS) entry which is preliminary data.</text>
</comment>
<gene>
    <name evidence="3" type="ORF">K0504_13100</name>
</gene>
<keyword evidence="1" id="KW-0732">Signal</keyword>
<dbReference type="SUPFAM" id="SSF74653">
    <property type="entry name" value="TolA/TonB C-terminal domain"/>
    <property type="match status" value="1"/>
</dbReference>
<feature type="chain" id="PRO_5047448885" evidence="1">
    <location>
        <begin position="23"/>
        <end position="146"/>
    </location>
</feature>
<feature type="domain" description="TonB C-terminal" evidence="2">
    <location>
        <begin position="36"/>
        <end position="131"/>
    </location>
</feature>
<dbReference type="InterPro" id="IPR037682">
    <property type="entry name" value="TonB_C"/>
</dbReference>
<evidence type="ECO:0000259" key="2">
    <source>
        <dbReference type="PROSITE" id="PS52015"/>
    </source>
</evidence>
<evidence type="ECO:0000313" key="3">
    <source>
        <dbReference type="EMBL" id="MBW8191977.1"/>
    </source>
</evidence>
<proteinExistence type="predicted"/>
<protein>
    <submittedName>
        <fullName evidence="3">Energy transducer TonB</fullName>
    </submittedName>
</protein>
<dbReference type="RefSeq" id="WP_220104649.1">
    <property type="nucleotide sequence ID" value="NZ_JAHZSS010000016.1"/>
</dbReference>
<name>A0ABS7EJY9_9GAMM</name>
<sequence>MKYQILKLISILPIVIVTSANANYADVKLTHINPEKSAAQWIRTKQFSPQYPIELAMKGIVGCGVFKVTVDENGKTGDVELVSSIPKKVIYKPAKKVIKSWEWKNVSDEPNLAEEKVIRLDFCMGGKTEVEAKARCAEQAKLECSA</sequence>
<dbReference type="Gene3D" id="3.30.1150.10">
    <property type="match status" value="1"/>
</dbReference>
<accession>A0ABS7EJY9</accession>
<evidence type="ECO:0000313" key="4">
    <source>
        <dbReference type="Proteomes" id="UP001166251"/>
    </source>
</evidence>
<dbReference type="EMBL" id="JAHZSS010000016">
    <property type="protein sequence ID" value="MBW8191977.1"/>
    <property type="molecule type" value="Genomic_DNA"/>
</dbReference>
<organism evidence="3 4">
    <name type="scientific">Neiella holothuriorum</name>
    <dbReference type="NCBI Taxonomy" id="2870530"/>
    <lineage>
        <taxon>Bacteria</taxon>
        <taxon>Pseudomonadati</taxon>
        <taxon>Pseudomonadota</taxon>
        <taxon>Gammaproteobacteria</taxon>
        <taxon>Alteromonadales</taxon>
        <taxon>Echinimonadaceae</taxon>
        <taxon>Neiella</taxon>
    </lineage>
</organism>